<accession>A2DGP2</accession>
<evidence type="ECO:0000313" key="3">
    <source>
        <dbReference type="Proteomes" id="UP000001542"/>
    </source>
</evidence>
<dbReference type="InParanoid" id="A2DGP2"/>
<name>A2DGP2_TRIV3</name>
<evidence type="ECO:0000313" key="2">
    <source>
        <dbReference type="EMBL" id="EAY20429.1"/>
    </source>
</evidence>
<dbReference type="PANTHER" id="PTHR24112">
    <property type="entry name" value="LEUCINE-RICH REPEAT, ISOFORM F-RELATED"/>
    <property type="match status" value="1"/>
</dbReference>
<dbReference type="EMBL" id="DS113198">
    <property type="protein sequence ID" value="EAY20429.1"/>
    <property type="molecule type" value="Genomic_DNA"/>
</dbReference>
<proteinExistence type="predicted"/>
<protein>
    <submittedName>
        <fullName evidence="2">Leucine Rich Repeat family protein</fullName>
    </submittedName>
</protein>
<evidence type="ECO:0000256" key="1">
    <source>
        <dbReference type="SAM" id="MobiDB-lite"/>
    </source>
</evidence>
<dbReference type="SUPFAM" id="SSF52047">
    <property type="entry name" value="RNI-like"/>
    <property type="match status" value="1"/>
</dbReference>
<dbReference type="VEuPathDB" id="TrichDB:TVAG_110410"/>
<dbReference type="GO" id="GO:0030027">
    <property type="term" value="C:lamellipodium"/>
    <property type="evidence" value="ECO:0000318"/>
    <property type="project" value="GO_Central"/>
</dbReference>
<dbReference type="InterPro" id="IPR051279">
    <property type="entry name" value="PP1-Reg/Actin-Interact_Protein"/>
</dbReference>
<dbReference type="Proteomes" id="UP000001542">
    <property type="component" value="Unassembled WGS sequence"/>
</dbReference>
<dbReference type="GO" id="GO:0016477">
    <property type="term" value="P:cell migration"/>
    <property type="evidence" value="ECO:0000318"/>
    <property type="project" value="GO_Central"/>
</dbReference>
<dbReference type="RefSeq" id="XP_001581415.1">
    <property type="nucleotide sequence ID" value="XM_001581365.1"/>
</dbReference>
<reference evidence="2" key="2">
    <citation type="journal article" date="2007" name="Science">
        <title>Draft genome sequence of the sexually transmitted pathogen Trichomonas vaginalis.</title>
        <authorList>
            <person name="Carlton J.M."/>
            <person name="Hirt R.P."/>
            <person name="Silva J.C."/>
            <person name="Delcher A.L."/>
            <person name="Schatz M."/>
            <person name="Zhao Q."/>
            <person name="Wortman J.R."/>
            <person name="Bidwell S.L."/>
            <person name="Alsmark U.C.M."/>
            <person name="Besteiro S."/>
            <person name="Sicheritz-Ponten T."/>
            <person name="Noel C.J."/>
            <person name="Dacks J.B."/>
            <person name="Foster P.G."/>
            <person name="Simillion C."/>
            <person name="Van de Peer Y."/>
            <person name="Miranda-Saavedra D."/>
            <person name="Barton G.J."/>
            <person name="Westrop G.D."/>
            <person name="Mueller S."/>
            <person name="Dessi D."/>
            <person name="Fiori P.L."/>
            <person name="Ren Q."/>
            <person name="Paulsen I."/>
            <person name="Zhang H."/>
            <person name="Bastida-Corcuera F.D."/>
            <person name="Simoes-Barbosa A."/>
            <person name="Brown M.T."/>
            <person name="Hayes R.D."/>
            <person name="Mukherjee M."/>
            <person name="Okumura C.Y."/>
            <person name="Schneider R."/>
            <person name="Smith A.J."/>
            <person name="Vanacova S."/>
            <person name="Villalvazo M."/>
            <person name="Haas B.J."/>
            <person name="Pertea M."/>
            <person name="Feldblyum T.V."/>
            <person name="Utterback T.R."/>
            <person name="Shu C.L."/>
            <person name="Osoegawa K."/>
            <person name="de Jong P.J."/>
            <person name="Hrdy I."/>
            <person name="Horvathova L."/>
            <person name="Zubacova Z."/>
            <person name="Dolezal P."/>
            <person name="Malik S.B."/>
            <person name="Logsdon J.M. Jr."/>
            <person name="Henze K."/>
            <person name="Gupta A."/>
            <person name="Wang C.C."/>
            <person name="Dunne R.L."/>
            <person name="Upcroft J.A."/>
            <person name="Upcroft P."/>
            <person name="White O."/>
            <person name="Salzberg S.L."/>
            <person name="Tang P."/>
            <person name="Chiu C.-H."/>
            <person name="Lee Y.-S."/>
            <person name="Embley T.M."/>
            <person name="Coombs G.H."/>
            <person name="Mottram J.C."/>
            <person name="Tachezy J."/>
            <person name="Fraser-Liggett C.M."/>
            <person name="Johnson P.J."/>
        </authorList>
    </citation>
    <scope>NUCLEOTIDE SEQUENCE [LARGE SCALE GENOMIC DNA]</scope>
    <source>
        <strain evidence="2">G3</strain>
    </source>
</reference>
<dbReference type="AlphaFoldDB" id="A2DGP2"/>
<dbReference type="Gene3D" id="3.80.10.10">
    <property type="entry name" value="Ribonuclease Inhibitor"/>
    <property type="match status" value="1"/>
</dbReference>
<feature type="region of interest" description="Disordered" evidence="1">
    <location>
        <begin position="803"/>
        <end position="831"/>
    </location>
</feature>
<dbReference type="PANTHER" id="PTHR24112:SF64">
    <property type="entry name" value="CHROMOSOME UNDETERMINED SCAFFOLD_46, WHOLE GENOME SHOTGUN SEQUENCE"/>
    <property type="match status" value="1"/>
</dbReference>
<reference evidence="2" key="1">
    <citation type="submission" date="2006-10" db="EMBL/GenBank/DDBJ databases">
        <authorList>
            <person name="Amadeo P."/>
            <person name="Zhao Q."/>
            <person name="Wortman J."/>
            <person name="Fraser-Liggett C."/>
            <person name="Carlton J."/>
        </authorList>
    </citation>
    <scope>NUCLEOTIDE SEQUENCE</scope>
    <source>
        <strain evidence="2">G3</strain>
    </source>
</reference>
<dbReference type="GO" id="GO:0005886">
    <property type="term" value="C:plasma membrane"/>
    <property type="evidence" value="ECO:0000318"/>
    <property type="project" value="GO_Central"/>
</dbReference>
<dbReference type="InterPro" id="IPR032675">
    <property type="entry name" value="LRR_dom_sf"/>
</dbReference>
<gene>
    <name evidence="2" type="ORF">TVAG_110410</name>
</gene>
<sequence length="831" mass="95406">MVFNLSDAISASKAANRIPLCAASSVDQCEGEPQILHYVVTDITLDVYESETNKLRQSEYWINLIQIEYKLNQITLTFEKDELIINSSRAEIIFYAVGHIMKQISTKDQFDNFGFGQTKFSTVLNTNYAAVYRFTQHANLKKQEIPPKLLDKISKLAQYGETTLNLQDFMQYTEFLPNVFEILPLIRTLSTLKISNPRNIPNLETYFAYLSKIKRFEITGKSGNTIIPALSQFLSMKKLQIQSISLENTEMTLDEVKKFGKICKSLKITSLGLHNITEDSESSDYLVTKFLSPQLTKNLTVLDFSGTKKLDVSRVLPRIPSIFALNLSNIDTEISEIFELMSNSPLPHLKYLDISQNPSKKPISFISKLPQNLFSIFADFVNWENDTFLVFMQYMIGKNPIKGLKLSVSHANCENKIWQQIFSMMKETSTNNLSGLIWDNNPLSSSLFVFLQKQVLLSYLSLCFCFDEKCQNFVQNLANFVAISPSLLFLKIRGDKQQKVIGQNCGQLIRSVLKSNLIHFDISDNKISDTGIYNLQNLVCNNETLELLMFDGSSPSNVNSYLDLLRKCSQASSKLLISFPSDDLDSLYNWMKISKEEKSEIMNLYKQKVYLKEENSFPIPKDSPFMKPFNCFKYYYKSNFPQILSNEQIDLIKKVTQPNISIPEKIPEKKKIPITPHRASYYGESEKMMKLSLSDRRFAMTPQPSFKKKNPFVSSSSSNRFFDSPVAQSSDSSKQVSFKLNLSDSSKIEEQLYESNSVESKQSDVFDMVDQPEDNKEKKEEIEERIEIFRRSSFEETEQKCEETIAGRDENGNILPLRPKHRKRKSKNKVV</sequence>
<feature type="compositionally biased region" description="Basic residues" evidence="1">
    <location>
        <begin position="818"/>
        <end position="831"/>
    </location>
</feature>
<organism evidence="2 3">
    <name type="scientific">Trichomonas vaginalis (strain ATCC PRA-98 / G3)</name>
    <dbReference type="NCBI Taxonomy" id="412133"/>
    <lineage>
        <taxon>Eukaryota</taxon>
        <taxon>Metamonada</taxon>
        <taxon>Parabasalia</taxon>
        <taxon>Trichomonadida</taxon>
        <taxon>Trichomonadidae</taxon>
        <taxon>Trichomonas</taxon>
    </lineage>
</organism>
<keyword evidence="3" id="KW-1185">Reference proteome</keyword>
<dbReference type="GO" id="GO:0034315">
    <property type="term" value="P:regulation of Arp2/3 complex-mediated actin nucleation"/>
    <property type="evidence" value="ECO:0000318"/>
    <property type="project" value="GO_Central"/>
</dbReference>
<dbReference type="VEuPathDB" id="TrichDB:TVAGG3_0997640"/>
<dbReference type="KEGG" id="tva:5465966"/>
<dbReference type="SMR" id="A2DGP2"/>